<name>A0ACB9E4W0_CICIN</name>
<protein>
    <submittedName>
        <fullName evidence="1">Uncharacterized protein</fullName>
    </submittedName>
</protein>
<accession>A0ACB9E4W0</accession>
<evidence type="ECO:0000313" key="2">
    <source>
        <dbReference type="Proteomes" id="UP001055811"/>
    </source>
</evidence>
<organism evidence="1 2">
    <name type="scientific">Cichorium intybus</name>
    <name type="common">Chicory</name>
    <dbReference type="NCBI Taxonomy" id="13427"/>
    <lineage>
        <taxon>Eukaryota</taxon>
        <taxon>Viridiplantae</taxon>
        <taxon>Streptophyta</taxon>
        <taxon>Embryophyta</taxon>
        <taxon>Tracheophyta</taxon>
        <taxon>Spermatophyta</taxon>
        <taxon>Magnoliopsida</taxon>
        <taxon>eudicotyledons</taxon>
        <taxon>Gunneridae</taxon>
        <taxon>Pentapetalae</taxon>
        <taxon>asterids</taxon>
        <taxon>campanulids</taxon>
        <taxon>Asterales</taxon>
        <taxon>Asteraceae</taxon>
        <taxon>Cichorioideae</taxon>
        <taxon>Cichorieae</taxon>
        <taxon>Cichoriinae</taxon>
        <taxon>Cichorium</taxon>
    </lineage>
</organism>
<comment type="caution">
    <text evidence="1">The sequence shown here is derived from an EMBL/GenBank/DDBJ whole genome shotgun (WGS) entry which is preliminary data.</text>
</comment>
<dbReference type="Proteomes" id="UP001055811">
    <property type="component" value="Linkage Group LG04"/>
</dbReference>
<proteinExistence type="predicted"/>
<sequence length="129" mass="13384">MFEIPTANFDSHIVRPAGVAPTVDASCSGFSPRNDVMHGNEKGVSLSSDIGIGPDLGHGSPGLDESSENVAADLGLASMSGDQTEGGPAPHMEVEKTMALGKDIGFQMEDSREVLRAVIEGECASKLNK</sequence>
<reference evidence="1 2" key="2">
    <citation type="journal article" date="2022" name="Mol. Ecol. Resour.">
        <title>The genomes of chicory, endive, great burdock and yacon provide insights into Asteraceae paleo-polyploidization history and plant inulin production.</title>
        <authorList>
            <person name="Fan W."/>
            <person name="Wang S."/>
            <person name="Wang H."/>
            <person name="Wang A."/>
            <person name="Jiang F."/>
            <person name="Liu H."/>
            <person name="Zhao H."/>
            <person name="Xu D."/>
            <person name="Zhang Y."/>
        </authorList>
    </citation>
    <scope>NUCLEOTIDE SEQUENCE [LARGE SCALE GENOMIC DNA]</scope>
    <source>
        <strain evidence="2">cv. Punajuju</strain>
        <tissue evidence="1">Leaves</tissue>
    </source>
</reference>
<reference evidence="2" key="1">
    <citation type="journal article" date="2022" name="Mol. Ecol. Resour.">
        <title>The genomes of chicory, endive, great burdock and yacon provide insights into Asteraceae palaeo-polyploidization history and plant inulin production.</title>
        <authorList>
            <person name="Fan W."/>
            <person name="Wang S."/>
            <person name="Wang H."/>
            <person name="Wang A."/>
            <person name="Jiang F."/>
            <person name="Liu H."/>
            <person name="Zhao H."/>
            <person name="Xu D."/>
            <person name="Zhang Y."/>
        </authorList>
    </citation>
    <scope>NUCLEOTIDE SEQUENCE [LARGE SCALE GENOMIC DNA]</scope>
    <source>
        <strain evidence="2">cv. Punajuju</strain>
    </source>
</reference>
<gene>
    <name evidence="1" type="ORF">L2E82_25771</name>
</gene>
<dbReference type="EMBL" id="CM042012">
    <property type="protein sequence ID" value="KAI3753710.1"/>
    <property type="molecule type" value="Genomic_DNA"/>
</dbReference>
<keyword evidence="2" id="KW-1185">Reference proteome</keyword>
<evidence type="ECO:0000313" key="1">
    <source>
        <dbReference type="EMBL" id="KAI3753710.1"/>
    </source>
</evidence>